<dbReference type="CDD" id="cd16935">
    <property type="entry name" value="HATPase_AgrC-ComD-like"/>
    <property type="match status" value="1"/>
</dbReference>
<comment type="caution">
    <text evidence="3">The sequence shown here is derived from an EMBL/GenBank/DDBJ whole genome shotgun (WGS) entry which is preliminary data.</text>
</comment>
<protein>
    <submittedName>
        <fullName evidence="3">ATP-binding protein</fullName>
    </submittedName>
</protein>
<gene>
    <name evidence="3" type="ORF">H9851_02400</name>
</gene>
<evidence type="ECO:0000256" key="1">
    <source>
        <dbReference type="SAM" id="Phobius"/>
    </source>
</evidence>
<dbReference type="EMBL" id="DXEW01000010">
    <property type="protein sequence ID" value="HIX50110.1"/>
    <property type="molecule type" value="Genomic_DNA"/>
</dbReference>
<keyword evidence="1" id="KW-0812">Transmembrane</keyword>
<keyword evidence="3" id="KW-0067">ATP-binding</keyword>
<feature type="transmembrane region" description="Helical" evidence="1">
    <location>
        <begin position="47"/>
        <end position="68"/>
    </location>
</feature>
<dbReference type="Proteomes" id="UP000886847">
    <property type="component" value="Unassembled WGS sequence"/>
</dbReference>
<evidence type="ECO:0000259" key="2">
    <source>
        <dbReference type="Pfam" id="PF14501"/>
    </source>
</evidence>
<feature type="transmembrane region" description="Helical" evidence="1">
    <location>
        <begin position="130"/>
        <end position="151"/>
    </location>
</feature>
<accession>A0A9D2AU79</accession>
<keyword evidence="1" id="KW-0472">Membrane</keyword>
<dbReference type="InterPro" id="IPR036890">
    <property type="entry name" value="HATPase_C_sf"/>
</dbReference>
<dbReference type="AlphaFoldDB" id="A0A9D2AU79"/>
<reference evidence="3" key="2">
    <citation type="submission" date="2021-04" db="EMBL/GenBank/DDBJ databases">
        <authorList>
            <person name="Gilroy R."/>
        </authorList>
    </citation>
    <scope>NUCLEOTIDE SEQUENCE</scope>
    <source>
        <strain evidence="3">2189</strain>
    </source>
</reference>
<dbReference type="GO" id="GO:0005524">
    <property type="term" value="F:ATP binding"/>
    <property type="evidence" value="ECO:0007669"/>
    <property type="project" value="UniProtKB-KW"/>
</dbReference>
<evidence type="ECO:0000313" key="4">
    <source>
        <dbReference type="Proteomes" id="UP000886847"/>
    </source>
</evidence>
<dbReference type="Pfam" id="PF14501">
    <property type="entry name" value="HATPase_c_5"/>
    <property type="match status" value="1"/>
</dbReference>
<keyword evidence="3" id="KW-0547">Nucleotide-binding</keyword>
<name>A0A9D2AU79_9FIRM</name>
<feature type="transmembrane region" description="Helical" evidence="1">
    <location>
        <begin position="21"/>
        <end position="41"/>
    </location>
</feature>
<sequence length="454" mass="50461">MAELIAAEGLFAFRLERRSRFPLRAGCMCAALMAAAVCIPVPAYNAFVLSCIFFSLFACSLAAMSFCLRTSFLNILFCAVAGYSLRHFAYVLFISLNDAVFYALGIVTGISGGFDPYGTPLLDILSRQSAITVILYLFSYFVVFWAGKYIYADKIRSQGTLHLGNIEFIAIAAVMLFTDVVLSLVTQYNASIDQTSVIVERIYNALTCVLALQLLFSNIFQKEAQLRLAAAEQLLYTQAKQYDQVKKNIDIINIKCHDLKHQLRVWREGGMEDTVELQEIERAVDIYQAAFKTGNEVLDIILTEKSLLCEKSGIILSCIAEGRVLGFLRPAELYSLFGNALDNAIEAVMLLPEEQRNIDIFVRRESSLVGIRVENPYAGQMIVKNNAVQTKKKDKNFHGSGILSMRAVVEKYGGTMTIDAAGQIFRLHILFSVPADHDAETTDHDAPPVGNDRL</sequence>
<feature type="transmembrane region" description="Helical" evidence="1">
    <location>
        <begin position="163"/>
        <end position="182"/>
    </location>
</feature>
<keyword evidence="1" id="KW-1133">Transmembrane helix</keyword>
<dbReference type="Gene3D" id="3.30.565.10">
    <property type="entry name" value="Histidine kinase-like ATPase, C-terminal domain"/>
    <property type="match status" value="1"/>
</dbReference>
<feature type="transmembrane region" description="Helical" evidence="1">
    <location>
        <begin position="202"/>
        <end position="220"/>
    </location>
</feature>
<reference evidence="3" key="1">
    <citation type="journal article" date="2021" name="PeerJ">
        <title>Extensive microbial diversity within the chicken gut microbiome revealed by metagenomics and culture.</title>
        <authorList>
            <person name="Gilroy R."/>
            <person name="Ravi A."/>
            <person name="Getino M."/>
            <person name="Pursley I."/>
            <person name="Horton D.L."/>
            <person name="Alikhan N.F."/>
            <person name="Baker D."/>
            <person name="Gharbi K."/>
            <person name="Hall N."/>
            <person name="Watson M."/>
            <person name="Adriaenssens E.M."/>
            <person name="Foster-Nyarko E."/>
            <person name="Jarju S."/>
            <person name="Secka A."/>
            <person name="Antonio M."/>
            <person name="Oren A."/>
            <person name="Chaudhuri R.R."/>
            <person name="La Ragione R."/>
            <person name="Hildebrand F."/>
            <person name="Pallen M.J."/>
        </authorList>
    </citation>
    <scope>NUCLEOTIDE SEQUENCE</scope>
    <source>
        <strain evidence="3">2189</strain>
    </source>
</reference>
<feature type="domain" description="Sensor histidine kinase NatK-like C-terminal" evidence="2">
    <location>
        <begin position="329"/>
        <end position="431"/>
    </location>
</feature>
<feature type="transmembrane region" description="Helical" evidence="1">
    <location>
        <begin position="88"/>
        <end position="110"/>
    </location>
</feature>
<dbReference type="InterPro" id="IPR032834">
    <property type="entry name" value="NatK-like_C"/>
</dbReference>
<proteinExistence type="predicted"/>
<dbReference type="SUPFAM" id="SSF55874">
    <property type="entry name" value="ATPase domain of HSP90 chaperone/DNA topoisomerase II/histidine kinase"/>
    <property type="match status" value="1"/>
</dbReference>
<evidence type="ECO:0000313" key="3">
    <source>
        <dbReference type="EMBL" id="HIX50110.1"/>
    </source>
</evidence>
<organism evidence="3 4">
    <name type="scientific">Candidatus Borkfalkia faecavium</name>
    <dbReference type="NCBI Taxonomy" id="2838508"/>
    <lineage>
        <taxon>Bacteria</taxon>
        <taxon>Bacillati</taxon>
        <taxon>Bacillota</taxon>
        <taxon>Clostridia</taxon>
        <taxon>Christensenellales</taxon>
        <taxon>Christensenellaceae</taxon>
        <taxon>Candidatus Borkfalkia</taxon>
    </lineage>
</organism>